<dbReference type="EMBL" id="FNCI01000014">
    <property type="protein sequence ID" value="SDG45249.1"/>
    <property type="molecule type" value="Genomic_DNA"/>
</dbReference>
<dbReference type="STRING" id="284577.SAMN05216571_11421"/>
<keyword evidence="7 8" id="KW-0472">Membrane</keyword>
<feature type="transmembrane region" description="Helical" evidence="8">
    <location>
        <begin position="124"/>
        <end position="145"/>
    </location>
</feature>
<keyword evidence="5 8" id="KW-0812">Transmembrane</keyword>
<dbReference type="Gene3D" id="1.20.1530.20">
    <property type="match status" value="1"/>
</dbReference>
<dbReference type="GO" id="GO:0055085">
    <property type="term" value="P:transmembrane transport"/>
    <property type="evidence" value="ECO:0007669"/>
    <property type="project" value="InterPro"/>
</dbReference>
<feature type="transmembrane region" description="Helical" evidence="8">
    <location>
        <begin position="165"/>
        <end position="183"/>
    </location>
</feature>
<dbReference type="RefSeq" id="WP_092527947.1">
    <property type="nucleotide sequence ID" value="NZ_FNCI01000014.1"/>
</dbReference>
<evidence type="ECO:0000256" key="4">
    <source>
        <dbReference type="ARBA" id="ARBA00022475"/>
    </source>
</evidence>
<dbReference type="PANTHER" id="PTHR36838:SF1">
    <property type="entry name" value="SLR1864 PROTEIN"/>
    <property type="match status" value="1"/>
</dbReference>
<evidence type="ECO:0000256" key="6">
    <source>
        <dbReference type="ARBA" id="ARBA00022989"/>
    </source>
</evidence>
<evidence type="ECO:0000256" key="2">
    <source>
        <dbReference type="ARBA" id="ARBA00010145"/>
    </source>
</evidence>
<accession>A0A1G7UDV1</accession>
<keyword evidence="4" id="KW-1003">Cell membrane</keyword>
<proteinExistence type="inferred from homology"/>
<feature type="transmembrane region" description="Helical" evidence="8">
    <location>
        <begin position="38"/>
        <end position="57"/>
    </location>
</feature>
<feature type="transmembrane region" description="Helical" evidence="8">
    <location>
        <begin position="254"/>
        <end position="272"/>
    </location>
</feature>
<reference evidence="9 10" key="1">
    <citation type="submission" date="2016-10" db="EMBL/GenBank/DDBJ databases">
        <authorList>
            <person name="de Groot N.N."/>
        </authorList>
    </citation>
    <scope>NUCLEOTIDE SEQUENCE [LARGE SCALE GENOMIC DNA]</scope>
    <source>
        <strain evidence="9 10">BH539</strain>
    </source>
</reference>
<evidence type="ECO:0000256" key="1">
    <source>
        <dbReference type="ARBA" id="ARBA00004651"/>
    </source>
</evidence>
<feature type="transmembrane region" description="Helical" evidence="8">
    <location>
        <begin position="6"/>
        <end position="26"/>
    </location>
</feature>
<comment type="subcellular location">
    <subcellularLocation>
        <location evidence="1">Cell membrane</location>
        <topology evidence="1">Multi-pass membrane protein</topology>
    </subcellularLocation>
</comment>
<dbReference type="Pfam" id="PF03547">
    <property type="entry name" value="Mem_trans"/>
    <property type="match status" value="1"/>
</dbReference>
<feature type="transmembrane region" description="Helical" evidence="8">
    <location>
        <begin position="63"/>
        <end position="83"/>
    </location>
</feature>
<comment type="similarity">
    <text evidence="2">Belongs to the auxin efflux carrier (TC 2.A.69) family.</text>
</comment>
<name>A0A1G7UDV1_9GAMM</name>
<organism evidence="9 10">
    <name type="scientific">Onishia taeanensis</name>
    <dbReference type="NCBI Taxonomy" id="284577"/>
    <lineage>
        <taxon>Bacteria</taxon>
        <taxon>Pseudomonadati</taxon>
        <taxon>Pseudomonadota</taxon>
        <taxon>Gammaproteobacteria</taxon>
        <taxon>Oceanospirillales</taxon>
        <taxon>Halomonadaceae</taxon>
        <taxon>Onishia</taxon>
    </lineage>
</organism>
<evidence type="ECO:0000256" key="3">
    <source>
        <dbReference type="ARBA" id="ARBA00022448"/>
    </source>
</evidence>
<dbReference type="Proteomes" id="UP000198641">
    <property type="component" value="Unassembled WGS sequence"/>
</dbReference>
<dbReference type="PANTHER" id="PTHR36838">
    <property type="entry name" value="AUXIN EFFLUX CARRIER FAMILY PROTEIN"/>
    <property type="match status" value="1"/>
</dbReference>
<sequence>MAELDLGATLMAPLWMLLAFVGLGVICARQLSLDPRPIASLLIYVIAPVTVFRGLVLGGPTPAYLLLTLGVFVIASLMCLLVGRLARPFFAAEEASLLAFSAGTANTGYFGLPVAMVLLSPEGVTQYLFCLLGMNLYEFTLGFYVSARGRFSVRESLHKILRLPLIYAFLIALVVSGLSLPLPDALMEGAEVFPPTYTLLGMMIIGMTLGRVRFSELDPRFIGASLAVRFGLWPLVSLGAVLALQATIGIDDELALALLLVGVVPLAANLVVVAMELGSRAEKAAVAVLISTLIAPLVMPFYLEGLLALVAPG</sequence>
<protein>
    <recommendedName>
        <fullName evidence="11">Permease</fullName>
    </recommendedName>
</protein>
<gene>
    <name evidence="9" type="ORF">SAMN05216571_11421</name>
</gene>
<feature type="transmembrane region" description="Helical" evidence="8">
    <location>
        <begin position="195"/>
        <end position="214"/>
    </location>
</feature>
<feature type="transmembrane region" description="Helical" evidence="8">
    <location>
        <begin position="226"/>
        <end position="248"/>
    </location>
</feature>
<evidence type="ECO:0000313" key="10">
    <source>
        <dbReference type="Proteomes" id="UP000198641"/>
    </source>
</evidence>
<keyword evidence="10" id="KW-1185">Reference proteome</keyword>
<evidence type="ECO:0000256" key="8">
    <source>
        <dbReference type="SAM" id="Phobius"/>
    </source>
</evidence>
<evidence type="ECO:0000256" key="7">
    <source>
        <dbReference type="ARBA" id="ARBA00023136"/>
    </source>
</evidence>
<keyword evidence="6 8" id="KW-1133">Transmembrane helix</keyword>
<dbReference type="GO" id="GO:0005886">
    <property type="term" value="C:plasma membrane"/>
    <property type="evidence" value="ECO:0007669"/>
    <property type="project" value="UniProtKB-SubCell"/>
</dbReference>
<evidence type="ECO:0000256" key="5">
    <source>
        <dbReference type="ARBA" id="ARBA00022692"/>
    </source>
</evidence>
<feature type="transmembrane region" description="Helical" evidence="8">
    <location>
        <begin position="284"/>
        <end position="303"/>
    </location>
</feature>
<evidence type="ECO:0008006" key="11">
    <source>
        <dbReference type="Google" id="ProtNLM"/>
    </source>
</evidence>
<dbReference type="InterPro" id="IPR038770">
    <property type="entry name" value="Na+/solute_symporter_sf"/>
</dbReference>
<keyword evidence="3" id="KW-0813">Transport</keyword>
<evidence type="ECO:0000313" key="9">
    <source>
        <dbReference type="EMBL" id="SDG45249.1"/>
    </source>
</evidence>
<dbReference type="OrthoDB" id="9810457at2"/>
<dbReference type="AlphaFoldDB" id="A0A1G7UDV1"/>
<feature type="transmembrane region" description="Helical" evidence="8">
    <location>
        <begin position="95"/>
        <end position="118"/>
    </location>
</feature>
<dbReference type="InterPro" id="IPR004776">
    <property type="entry name" value="Mem_transp_PIN-like"/>
</dbReference>